<feature type="transmembrane region" description="Helical" evidence="1">
    <location>
        <begin position="6"/>
        <end position="32"/>
    </location>
</feature>
<keyword evidence="1" id="KW-0812">Transmembrane</keyword>
<evidence type="ECO:0000313" key="3">
    <source>
        <dbReference type="Proteomes" id="UP001284771"/>
    </source>
</evidence>
<keyword evidence="3" id="KW-1185">Reference proteome</keyword>
<dbReference type="EMBL" id="JAWUZT010000048">
    <property type="protein sequence ID" value="MDW8517450.1"/>
    <property type="molecule type" value="Genomic_DNA"/>
</dbReference>
<proteinExistence type="predicted"/>
<name>A0ABU4J8W6_9BACI</name>
<comment type="caution">
    <text evidence="2">The sequence shown here is derived from an EMBL/GenBank/DDBJ whole genome shotgun (WGS) entry which is preliminary data.</text>
</comment>
<organism evidence="2 3">
    <name type="scientific">Priestia flexa</name>
    <dbReference type="NCBI Taxonomy" id="86664"/>
    <lineage>
        <taxon>Bacteria</taxon>
        <taxon>Bacillati</taxon>
        <taxon>Bacillota</taxon>
        <taxon>Bacilli</taxon>
        <taxon>Bacillales</taxon>
        <taxon>Bacillaceae</taxon>
        <taxon>Priestia</taxon>
    </lineage>
</organism>
<evidence type="ECO:0000313" key="2">
    <source>
        <dbReference type="EMBL" id="MDW8517450.1"/>
    </source>
</evidence>
<gene>
    <name evidence="2" type="ORF">RIB56_15085</name>
</gene>
<evidence type="ECO:0000256" key="1">
    <source>
        <dbReference type="SAM" id="Phobius"/>
    </source>
</evidence>
<dbReference type="Pfam" id="PF11167">
    <property type="entry name" value="DUF2953"/>
    <property type="match status" value="1"/>
</dbReference>
<accession>A0ABU4J8W6</accession>
<reference evidence="3" key="1">
    <citation type="submission" date="2023-07" db="EMBL/GenBank/DDBJ databases">
        <title>Draft genomic sequences of Priestia flexa CCM isolated from the soil of an abandoned mine contaminated by free cyanide in the high Andean zone of Tacna, Peru.</title>
        <authorList>
            <person name="Caceda Quiroz C.J."/>
            <person name="Maraza Chooque G.J."/>
            <person name="Fora Quispe G.L."/>
            <person name="Carpio Mamani M."/>
        </authorList>
    </citation>
    <scope>NUCLEOTIDE SEQUENCE [LARGE SCALE GENOMIC DNA]</scope>
    <source>
        <strain evidence="3">CCM</strain>
    </source>
</reference>
<keyword evidence="1" id="KW-0472">Membrane</keyword>
<protein>
    <submittedName>
        <fullName evidence="2">DUF2953 domain-containing protein</fullName>
    </submittedName>
</protein>
<sequence length="229" mass="26661">MKKVIWVSWIIAILLVLVFIVIVTKITVYIDLRHAKDNDYYRVTFMAWFKLIRYTYEIPVVKVQKDSNTLLVEEKSGAGENTNKDKWKDYSMEDGLNLLEDAKQFLEHVVGLHTIIRKFLSHIAVRNLKWHTRVGLGDAALSAILVGVVWSAKSGFVHLLDQYMRLKDPPRMTVVPAFQKMWSETIFQCIISFRLGQAILVGLRLVKHWRKMPRFYKPESESKAHSVKT</sequence>
<keyword evidence="1" id="KW-1133">Transmembrane helix</keyword>
<dbReference type="Proteomes" id="UP001284771">
    <property type="component" value="Unassembled WGS sequence"/>
</dbReference>
<dbReference type="RefSeq" id="WP_225001569.1">
    <property type="nucleotide sequence ID" value="NZ_CP016790.1"/>
</dbReference>
<dbReference type="InterPro" id="IPR021338">
    <property type="entry name" value="DUF2953"/>
</dbReference>